<feature type="non-terminal residue" evidence="2">
    <location>
        <position position="1"/>
    </location>
</feature>
<sequence length="173" mass="19600">TNKITGGSADTVLMSAVKCNGDEANIAECTFQFGDEASCISNSRASVFCHQIEIFKPIERGLVQLNIGHLGKDKWRWLCGDNNDKNTRDVLCFTKTGTRNSRILPSRFDVSTSSVRDYFLAYRRLKKYKPHTIFYWPVVKFKCLGHEVSIGQCELKESYNCTQLAVIDCRGSR</sequence>
<name>A0A8J1TF02_OWEFU</name>
<dbReference type="OrthoDB" id="10066015at2759"/>
<proteinExistence type="predicted"/>
<gene>
    <name evidence="2" type="ORF">OFUS_LOCUS3830</name>
</gene>
<comment type="caution">
    <text evidence="2">The sequence shown here is derived from an EMBL/GenBank/DDBJ whole genome shotgun (WGS) entry which is preliminary data.</text>
</comment>
<reference evidence="2" key="1">
    <citation type="submission" date="2022-03" db="EMBL/GenBank/DDBJ databases">
        <authorList>
            <person name="Martin C."/>
        </authorList>
    </citation>
    <scope>NUCLEOTIDE SEQUENCE</scope>
</reference>
<dbReference type="EMBL" id="CAIIXF020000002">
    <property type="protein sequence ID" value="CAH1776676.1"/>
    <property type="molecule type" value="Genomic_DNA"/>
</dbReference>
<organism evidence="2 3">
    <name type="scientific">Owenia fusiformis</name>
    <name type="common">Polychaete worm</name>
    <dbReference type="NCBI Taxonomy" id="6347"/>
    <lineage>
        <taxon>Eukaryota</taxon>
        <taxon>Metazoa</taxon>
        <taxon>Spiralia</taxon>
        <taxon>Lophotrochozoa</taxon>
        <taxon>Annelida</taxon>
        <taxon>Polychaeta</taxon>
        <taxon>Sedentaria</taxon>
        <taxon>Canalipalpata</taxon>
        <taxon>Sabellida</taxon>
        <taxon>Oweniida</taxon>
        <taxon>Oweniidae</taxon>
        <taxon>Owenia</taxon>
    </lineage>
</organism>
<protein>
    <submittedName>
        <fullName evidence="2">Uncharacterized protein</fullName>
    </submittedName>
</protein>
<evidence type="ECO:0000313" key="2">
    <source>
        <dbReference type="EMBL" id="CAH1776676.1"/>
    </source>
</evidence>
<keyword evidence="1" id="KW-1015">Disulfide bond</keyword>
<dbReference type="InterPro" id="IPR036772">
    <property type="entry name" value="SRCR-like_dom_sf"/>
</dbReference>
<dbReference type="AlphaFoldDB" id="A0A8J1TF02"/>
<dbReference type="Gene3D" id="3.10.250.10">
    <property type="entry name" value="SRCR-like domain"/>
    <property type="match status" value="1"/>
</dbReference>
<keyword evidence="3" id="KW-1185">Reference proteome</keyword>
<feature type="disulfide bond" evidence="1">
    <location>
        <begin position="19"/>
        <end position="29"/>
    </location>
</feature>
<comment type="caution">
    <text evidence="1">Lacks conserved residue(s) required for the propagation of feature annotation.</text>
</comment>
<evidence type="ECO:0000256" key="1">
    <source>
        <dbReference type="PROSITE-ProRule" id="PRU00196"/>
    </source>
</evidence>
<dbReference type="SUPFAM" id="SSF56487">
    <property type="entry name" value="SRCR-like"/>
    <property type="match status" value="1"/>
</dbReference>
<dbReference type="Proteomes" id="UP000749559">
    <property type="component" value="Unassembled WGS sequence"/>
</dbReference>
<dbReference type="GO" id="GO:0016020">
    <property type="term" value="C:membrane"/>
    <property type="evidence" value="ECO:0007669"/>
    <property type="project" value="InterPro"/>
</dbReference>
<accession>A0A8J1TF02</accession>
<dbReference type="PROSITE" id="PS50287">
    <property type="entry name" value="SRCR_2"/>
    <property type="match status" value="1"/>
</dbReference>
<dbReference type="InterPro" id="IPR001190">
    <property type="entry name" value="SRCR"/>
</dbReference>
<evidence type="ECO:0000313" key="3">
    <source>
        <dbReference type="Proteomes" id="UP000749559"/>
    </source>
</evidence>